<dbReference type="Proteomes" id="UP000663891">
    <property type="component" value="Unassembled WGS sequence"/>
</dbReference>
<dbReference type="EMBL" id="CAJNON010000004">
    <property type="protein sequence ID" value="CAF0744594.1"/>
    <property type="molecule type" value="Genomic_DNA"/>
</dbReference>
<sequence length="615" mass="70470">MKFSNPIFDNITNITNSRCVYFVEILLVVIDVTTCFECSCSGQTYDCRTNITDGCWCLSHLLDSNLVDVNLYHCLSNRTHIHDQEHGQCRSRIHQQCNTCKRGYNGVTSDRGHRCYKVLTTDTIQCFEYGNTLKSCSNGNEIIKSEDNGTILFEITPSYRNLNIRVLIGIENGFVDVICSIRNANFLVLNDHRVYYEHQSLTDIEPIIRDYDLTYEDLNFGLLYSDPSDIIILRNLSSRHRLTLLISPANIDFTQDNLRCLLVDQPLTRIRSSDLFDPIHQSISFSLSDYRAIHLTTVTDGCWCLSHLLDSNLVDVNLYHCLSNRTHVHDQEHGQCRSRIHQQCNTCKRGYNGVTSDRGHRCYKVLTTDTIQCFEYGNTLKSCSNGNEIIKSEDNGTILFEITPSYRNLNIRVLIGIENGFVDVICSIRNANFLVLNDHRVYYEHQSLTDIEPIIRDYDLTYEDLNFGLLYSDPSDIIILRNLSSRHRLTLLISPANIDFTQDNLRCLLVDQPLSRIRSSDLFDPIHQSISFSLSDYRAIHLTTGSLYSSIKTHGFDILSLVFFNVEAPLLALGEQIRPEPGFYYKESNITANPPDQRGPCFGLQLLDNYDYLPS</sequence>
<name>A0A813P2X2_9BILA</name>
<comment type="caution">
    <text evidence="1">The sequence shown here is derived from an EMBL/GenBank/DDBJ whole genome shotgun (WGS) entry which is preliminary data.</text>
</comment>
<protein>
    <submittedName>
        <fullName evidence="1">Uncharacterized protein</fullName>
    </submittedName>
</protein>
<proteinExistence type="predicted"/>
<gene>
    <name evidence="1" type="ORF">VCS650_LOCUS867</name>
</gene>
<dbReference type="OrthoDB" id="407298at2759"/>
<evidence type="ECO:0000313" key="1">
    <source>
        <dbReference type="EMBL" id="CAF0744594.1"/>
    </source>
</evidence>
<dbReference type="AlphaFoldDB" id="A0A813P2X2"/>
<accession>A0A813P2X2</accession>
<reference evidence="1" key="1">
    <citation type="submission" date="2021-02" db="EMBL/GenBank/DDBJ databases">
        <authorList>
            <person name="Nowell W R."/>
        </authorList>
    </citation>
    <scope>NUCLEOTIDE SEQUENCE</scope>
</reference>
<organism evidence="1 2">
    <name type="scientific">Adineta steineri</name>
    <dbReference type="NCBI Taxonomy" id="433720"/>
    <lineage>
        <taxon>Eukaryota</taxon>
        <taxon>Metazoa</taxon>
        <taxon>Spiralia</taxon>
        <taxon>Gnathifera</taxon>
        <taxon>Rotifera</taxon>
        <taxon>Eurotatoria</taxon>
        <taxon>Bdelloidea</taxon>
        <taxon>Adinetida</taxon>
        <taxon>Adinetidae</taxon>
        <taxon>Adineta</taxon>
    </lineage>
</organism>
<evidence type="ECO:0000313" key="2">
    <source>
        <dbReference type="Proteomes" id="UP000663891"/>
    </source>
</evidence>